<reference evidence="2 3" key="1">
    <citation type="submission" date="2021-12" db="EMBL/GenBank/DDBJ databases">
        <title>High titer production of polyol ester of fatty acids by Rhodotorula paludigena BS15 towards product separation-free biomass refinery.</title>
        <authorList>
            <person name="Mano J."/>
            <person name="Ono H."/>
            <person name="Tanaka T."/>
            <person name="Naito K."/>
            <person name="Sushida H."/>
            <person name="Ike M."/>
            <person name="Tokuyasu K."/>
            <person name="Kitaoka M."/>
        </authorList>
    </citation>
    <scope>NUCLEOTIDE SEQUENCE [LARGE SCALE GENOMIC DNA]</scope>
    <source>
        <strain evidence="2 3">BS15</strain>
    </source>
</reference>
<dbReference type="AlphaFoldDB" id="A0AAV5GPC1"/>
<feature type="region of interest" description="Disordered" evidence="1">
    <location>
        <begin position="1"/>
        <end position="54"/>
    </location>
</feature>
<organism evidence="2 3">
    <name type="scientific">Rhodotorula paludigena</name>
    <dbReference type="NCBI Taxonomy" id="86838"/>
    <lineage>
        <taxon>Eukaryota</taxon>
        <taxon>Fungi</taxon>
        <taxon>Dikarya</taxon>
        <taxon>Basidiomycota</taxon>
        <taxon>Pucciniomycotina</taxon>
        <taxon>Microbotryomycetes</taxon>
        <taxon>Sporidiobolales</taxon>
        <taxon>Sporidiobolaceae</taxon>
        <taxon>Rhodotorula</taxon>
    </lineage>
</organism>
<accession>A0AAV5GPC1</accession>
<evidence type="ECO:0000256" key="1">
    <source>
        <dbReference type="SAM" id="MobiDB-lite"/>
    </source>
</evidence>
<dbReference type="EMBL" id="BQKY01000008">
    <property type="protein sequence ID" value="GJN91391.1"/>
    <property type="molecule type" value="Genomic_DNA"/>
</dbReference>
<name>A0AAV5GPC1_9BASI</name>
<comment type="caution">
    <text evidence="2">The sequence shown here is derived from an EMBL/GenBank/DDBJ whole genome shotgun (WGS) entry which is preliminary data.</text>
</comment>
<protein>
    <submittedName>
        <fullName evidence="2">Uncharacterized protein</fullName>
    </submittedName>
</protein>
<evidence type="ECO:0000313" key="3">
    <source>
        <dbReference type="Proteomes" id="UP001342314"/>
    </source>
</evidence>
<dbReference type="Proteomes" id="UP001342314">
    <property type="component" value="Unassembled WGS sequence"/>
</dbReference>
<proteinExistence type="predicted"/>
<evidence type="ECO:0000313" key="2">
    <source>
        <dbReference type="EMBL" id="GJN91391.1"/>
    </source>
</evidence>
<gene>
    <name evidence="2" type="ORF">Rhopal_004412-T1</name>
</gene>
<keyword evidence="3" id="KW-1185">Reference proteome</keyword>
<feature type="compositionally biased region" description="Basic and acidic residues" evidence="1">
    <location>
        <begin position="15"/>
        <end position="37"/>
    </location>
</feature>
<sequence>MAHQRTHELASNGHGGDEDKPTEVKKSYKERRADRNRAYRLRRRREKEERMTPAERTRMRYEEGLYRVERAEDIFKTRSIRPYQYLHDDQFYSSLGKNNHSEKLKDEVEALVRLHKAGKKVEVQPEHGPLTFMGPDNAVCVFRKRHLKTEKSQREFGQAITAVLQQPVKILLGKTQKNRGKQRPKLMTSKTGKLYARLLAKEFGKADEWWDPSIEVEPGRRSAFEGSSLHSGLWARMGNLINTTAETRHPWNARKIRRYHRYLQAKILPGLVVQLWNTDRNLCLRLFEAWHKMRCKHRKLYVLNRNIDLGPLHSTVATKFGGSHFPHIDCWDHPDALGAVVIGYGRYKGAYTLQGVAIPAQPGQTTWGNFRCLRHVSTPLFAHRKQRPMAVFFLDRGMVPKVKGETARLHVDPGTPLWHARDSAVSNLLYKESWTMSPLEVLARLNRMWEEGNGEDQVKGMWESVFEARGHML</sequence>